<accession>A0A9D4TQU6</accession>
<feature type="domain" description="CobQ/CobB/MinD/ParA nucleotide binding" evidence="2">
    <location>
        <begin position="11"/>
        <end position="86"/>
    </location>
</feature>
<keyword evidence="4" id="KW-1185">Reference proteome</keyword>
<reference evidence="3" key="2">
    <citation type="submission" date="2020-11" db="EMBL/GenBank/DDBJ databases">
        <authorList>
            <person name="Cecchin M."/>
            <person name="Marcolungo L."/>
            <person name="Rossato M."/>
            <person name="Girolomoni L."/>
            <person name="Cosentino E."/>
            <person name="Cuine S."/>
            <person name="Li-Beisson Y."/>
            <person name="Delledonne M."/>
            <person name="Ballottari M."/>
        </authorList>
    </citation>
    <scope>NUCLEOTIDE SEQUENCE</scope>
    <source>
        <strain evidence="3">211/11P</strain>
        <tissue evidence="3">Whole cell</tissue>
    </source>
</reference>
<dbReference type="SUPFAM" id="SSF52540">
    <property type="entry name" value="P-loop containing nucleoside triphosphate hydrolases"/>
    <property type="match status" value="1"/>
</dbReference>
<evidence type="ECO:0000259" key="2">
    <source>
        <dbReference type="Pfam" id="PF01656"/>
    </source>
</evidence>
<dbReference type="EMBL" id="SIDB01000006">
    <property type="protein sequence ID" value="KAI3431845.1"/>
    <property type="molecule type" value="Genomic_DNA"/>
</dbReference>
<comment type="caution">
    <text evidence="3">The sequence shown here is derived from an EMBL/GenBank/DDBJ whole genome shotgun (WGS) entry which is preliminary data.</text>
</comment>
<evidence type="ECO:0000256" key="1">
    <source>
        <dbReference type="SAM" id="MobiDB-lite"/>
    </source>
</evidence>
<evidence type="ECO:0000313" key="4">
    <source>
        <dbReference type="Proteomes" id="UP001055712"/>
    </source>
</evidence>
<dbReference type="PANTHER" id="PTHR13696:SF99">
    <property type="entry name" value="COBYRINIC ACID AC-DIAMIDE SYNTHASE"/>
    <property type="match status" value="1"/>
</dbReference>
<evidence type="ECO:0000313" key="3">
    <source>
        <dbReference type="EMBL" id="KAI3431845.1"/>
    </source>
</evidence>
<feature type="region of interest" description="Disordered" evidence="1">
    <location>
        <begin position="319"/>
        <end position="347"/>
    </location>
</feature>
<dbReference type="Proteomes" id="UP001055712">
    <property type="component" value="Unassembled WGS sequence"/>
</dbReference>
<dbReference type="OrthoDB" id="1902922at2759"/>
<name>A0A9D4TQU6_CHLVU</name>
<organism evidence="3 4">
    <name type="scientific">Chlorella vulgaris</name>
    <name type="common">Green alga</name>
    <dbReference type="NCBI Taxonomy" id="3077"/>
    <lineage>
        <taxon>Eukaryota</taxon>
        <taxon>Viridiplantae</taxon>
        <taxon>Chlorophyta</taxon>
        <taxon>core chlorophytes</taxon>
        <taxon>Trebouxiophyceae</taxon>
        <taxon>Chlorellales</taxon>
        <taxon>Chlorellaceae</taxon>
        <taxon>Chlorella clade</taxon>
        <taxon>Chlorella</taxon>
    </lineage>
</organism>
<feature type="compositionally biased region" description="Acidic residues" evidence="1">
    <location>
        <begin position="329"/>
        <end position="342"/>
    </location>
</feature>
<feature type="region of interest" description="Disordered" evidence="1">
    <location>
        <begin position="781"/>
        <end position="810"/>
    </location>
</feature>
<dbReference type="CDD" id="cd02042">
    <property type="entry name" value="ParAB_family"/>
    <property type="match status" value="1"/>
</dbReference>
<proteinExistence type="predicted"/>
<dbReference type="AlphaFoldDB" id="A0A9D4TQU6"/>
<protein>
    <recommendedName>
        <fullName evidence="2">CobQ/CobB/MinD/ParA nucleotide binding domain-containing protein</fullName>
    </recommendedName>
</protein>
<reference evidence="3" key="1">
    <citation type="journal article" date="2019" name="Plant J.">
        <title>Chlorella vulgaris genome assembly and annotation reveals the molecular basis for metabolic acclimation to high light conditions.</title>
        <authorList>
            <person name="Cecchin M."/>
            <person name="Marcolungo L."/>
            <person name="Rossato M."/>
            <person name="Girolomoni L."/>
            <person name="Cosentino E."/>
            <person name="Cuine S."/>
            <person name="Li-Beisson Y."/>
            <person name="Delledonne M."/>
            <person name="Ballottari M."/>
        </authorList>
    </citation>
    <scope>NUCLEOTIDE SEQUENCE</scope>
    <source>
        <strain evidence="3">211/11P</strain>
    </source>
</reference>
<dbReference type="InterPro" id="IPR002586">
    <property type="entry name" value="CobQ/CobB/MinD/ParA_Nub-bd_dom"/>
</dbReference>
<dbReference type="Gene3D" id="3.40.50.300">
    <property type="entry name" value="P-loop containing nucleotide triphosphate hydrolases"/>
    <property type="match status" value="1"/>
</dbReference>
<gene>
    <name evidence="3" type="ORF">D9Q98_010597</name>
</gene>
<dbReference type="Pfam" id="PF01656">
    <property type="entry name" value="CbiA"/>
    <property type="match status" value="1"/>
</dbReference>
<dbReference type="InterPro" id="IPR027417">
    <property type="entry name" value="P-loop_NTPase"/>
</dbReference>
<dbReference type="InterPro" id="IPR050678">
    <property type="entry name" value="DNA_Partitioning_ATPase"/>
</dbReference>
<sequence length="810" mass="89010">MPVEFIGLWTNKGGVGKTTLTFHLASAYAVLNPTKRVVVIDMCPQANLSNTLLTCCTEPKVNGSDVVTRLKHSVAELQGPRTVAGYLHRMLAPGAIAKKPVTFSKYLVKIDEHNRGMPDNMWLFSGDGRLALMCDRDTHPAAGTMDKLVVPVNADDFSLQAVEYMLNKPVLAFQQLHDDTARRIFQAHEVAKQQGIPVFVDKGRPDFEQFNRLYTGTMREMLSTGVVSAHTGVPLHRVLEPNIKAEIRKAFNNAVIVKKDAALNLIMDLLKVLSVIFEDYKLDAVDQTRLLEMAMVKEKASFLTKLKAQRRMTAAKEARAAAGGAAAASDDDESTESEDEYPEKDSSGGVNVVARAFRLNDNSCGPDCFTVMAAVTMAAAADSSHLLSERWRELAQQTSKHIRETTLRPADFNTPVDTKLSKLQQRVSEYLVTAFRELNITHEPGEQTNLEDLMRAMCTGPEDIRLPYRLSTQTNRVCTSCGNKAQQPEATTHCIEITGQHVLDYNLVEEESICFDVEACIRQSATLHGVPHVDNACPGCRSGPRKSVVKVLSLPTWLPVMFRRQSDRFALPGCKAGLAAGWYFYDDATGGRIRRAGEMGSPYPHMQNGEGPDAISCLLYSVGKTPRDSSSQGTPRRASSASECVNLCDVTTLHGAAEGLVAAARIGWLDTEEAAKILVEHTVLGLPVSTMPPNIVTSAVPAMYIFDKAVVGLKFQRDGHSWEKRDKRRIRRIAVGDAQMQVVTSFSSAPGLERRIYHIGNKNGCREEPITARIVQYGLLTTPGKTPTTDPRAKKRKMDSMGAELPLPST</sequence>
<dbReference type="PANTHER" id="PTHR13696">
    <property type="entry name" value="P-LOOP CONTAINING NUCLEOSIDE TRIPHOSPHATE HYDROLASE"/>
    <property type="match status" value="1"/>
</dbReference>